<reference evidence="1 2" key="1">
    <citation type="submission" date="2023-11" db="EMBL/GenBank/DDBJ databases">
        <title>Halocaridina rubra genome assembly.</title>
        <authorList>
            <person name="Smith C."/>
        </authorList>
    </citation>
    <scope>NUCLEOTIDE SEQUENCE [LARGE SCALE GENOMIC DNA]</scope>
    <source>
        <strain evidence="1">EP-1</strain>
        <tissue evidence="1">Whole</tissue>
    </source>
</reference>
<organism evidence="1 2">
    <name type="scientific">Halocaridina rubra</name>
    <name type="common">Hawaiian red shrimp</name>
    <dbReference type="NCBI Taxonomy" id="373956"/>
    <lineage>
        <taxon>Eukaryota</taxon>
        <taxon>Metazoa</taxon>
        <taxon>Ecdysozoa</taxon>
        <taxon>Arthropoda</taxon>
        <taxon>Crustacea</taxon>
        <taxon>Multicrustacea</taxon>
        <taxon>Malacostraca</taxon>
        <taxon>Eumalacostraca</taxon>
        <taxon>Eucarida</taxon>
        <taxon>Decapoda</taxon>
        <taxon>Pleocyemata</taxon>
        <taxon>Caridea</taxon>
        <taxon>Atyoidea</taxon>
        <taxon>Atyidae</taxon>
        <taxon>Halocaridina</taxon>
    </lineage>
</organism>
<gene>
    <name evidence="1" type="ORF">SK128_002010</name>
</gene>
<name>A0AAN8WIS1_HALRR</name>
<proteinExistence type="predicted"/>
<protein>
    <submittedName>
        <fullName evidence="1">Uncharacterized protein</fullName>
    </submittedName>
</protein>
<dbReference type="Proteomes" id="UP001381693">
    <property type="component" value="Unassembled WGS sequence"/>
</dbReference>
<dbReference type="AlphaFoldDB" id="A0AAN8WIS1"/>
<evidence type="ECO:0000313" key="1">
    <source>
        <dbReference type="EMBL" id="KAK7028871.1"/>
    </source>
</evidence>
<keyword evidence="2" id="KW-1185">Reference proteome</keyword>
<evidence type="ECO:0000313" key="2">
    <source>
        <dbReference type="Proteomes" id="UP001381693"/>
    </source>
</evidence>
<accession>A0AAN8WIS1</accession>
<sequence>MINQRLVSSSHVEDDDVWSCQERLNTGEKIQGLLLSLEEEEGEEEESGYGE</sequence>
<dbReference type="EMBL" id="JAXCGZ010022649">
    <property type="protein sequence ID" value="KAK7028871.1"/>
    <property type="molecule type" value="Genomic_DNA"/>
</dbReference>
<comment type="caution">
    <text evidence="1">The sequence shown here is derived from an EMBL/GenBank/DDBJ whole genome shotgun (WGS) entry which is preliminary data.</text>
</comment>